<proteinExistence type="predicted"/>
<feature type="non-terminal residue" evidence="1">
    <location>
        <position position="1"/>
    </location>
</feature>
<sequence>ARSAWEAGVNSDASPALSEMMQMKINNLSI</sequence>
<comment type="caution">
    <text evidence="1">The sequence shown here is derived from an EMBL/GenBank/DDBJ whole genome shotgun (WGS) entry which is preliminary data.</text>
</comment>
<reference evidence="1 2" key="1">
    <citation type="journal article" date="2011" name="BMC Genomics">
        <title>Genome sequencing reveals diversification of virulence factor content and possible host adaptation in distinct subpopulations of Salmonella enterica.</title>
        <authorList>
            <person name="den Bakker H.C."/>
            <person name="Moreno Switt A.I."/>
            <person name="Govoni G."/>
            <person name="Cummings C.A."/>
            <person name="Ranieri M.L."/>
            <person name="Degoricija L."/>
            <person name="Hoelzer K."/>
            <person name="Rodriguez-Rivera L.D."/>
            <person name="Brown S."/>
            <person name="Bolchacova E."/>
            <person name="Furtado M.R."/>
            <person name="Wiedmann M."/>
        </authorList>
    </citation>
    <scope>NUCLEOTIDE SEQUENCE [LARGE SCALE GENOMIC DNA]</scope>
    <source>
        <strain evidence="1 2">R8-3668</strain>
    </source>
</reference>
<organism evidence="1 2">
    <name type="scientific">Salmonella enterica subsp. enterica serovar Inverness str. R8-3668</name>
    <dbReference type="NCBI Taxonomy" id="913075"/>
    <lineage>
        <taxon>Bacteria</taxon>
        <taxon>Pseudomonadati</taxon>
        <taxon>Pseudomonadota</taxon>
        <taxon>Gammaproteobacteria</taxon>
        <taxon>Enterobacterales</taxon>
        <taxon>Enterobacteriaceae</taxon>
        <taxon>Salmonella</taxon>
    </lineage>
</organism>
<accession>G5NGD4</accession>
<name>G5NGD4_SALET</name>
<evidence type="ECO:0000313" key="2">
    <source>
        <dbReference type="Proteomes" id="UP000003532"/>
    </source>
</evidence>
<dbReference type="AlphaFoldDB" id="G5NGD4"/>
<evidence type="ECO:0000313" key="1">
    <source>
        <dbReference type="EMBL" id="EHC54350.1"/>
    </source>
</evidence>
<protein>
    <submittedName>
        <fullName evidence="1">Uncharacterized protein</fullName>
    </submittedName>
</protein>
<dbReference type="Proteomes" id="UP000003532">
    <property type="component" value="Unassembled WGS sequence"/>
</dbReference>
<dbReference type="EMBL" id="AFCO01001276">
    <property type="protein sequence ID" value="EHC54350.1"/>
    <property type="molecule type" value="Genomic_DNA"/>
</dbReference>
<gene>
    <name evidence="1" type="ORF">LTSEINV_3913</name>
</gene>